<dbReference type="PANTHER" id="PTHR43857:SF1">
    <property type="entry name" value="YJGH FAMILY PROTEIN"/>
    <property type="match status" value="1"/>
</dbReference>
<sequence>MDRTPHQIVNPLSLADPVGFSHALVVRPGQVIRVGGQIARRSDGRVAGKSVVEQFDRALANLVEALRAAGAEPAHVVDMCVYTTSMRSYRVNSGTIGSVYRRHMGRYYPPMAVVGVTDLLEPGALVALVCTAVVPETGEDGLIDGAEARELVEEAEETLATGPFAVTGSGRRNVP</sequence>
<dbReference type="RefSeq" id="WP_330091774.1">
    <property type="nucleotide sequence ID" value="NZ_JAUZMY010000010.1"/>
</dbReference>
<dbReference type="Pfam" id="PF01042">
    <property type="entry name" value="Ribonuc_L-PSP"/>
    <property type="match status" value="1"/>
</dbReference>
<dbReference type="EC" id="3.5.-.-" evidence="1"/>
<dbReference type="Gene3D" id="3.30.1330.40">
    <property type="entry name" value="RutC-like"/>
    <property type="match status" value="1"/>
</dbReference>
<accession>A0ABU7K6X1</accession>
<dbReference type="GO" id="GO:0016787">
    <property type="term" value="F:hydrolase activity"/>
    <property type="evidence" value="ECO:0007669"/>
    <property type="project" value="UniProtKB-KW"/>
</dbReference>
<reference evidence="1 2" key="1">
    <citation type="submission" date="2023-08" db="EMBL/GenBank/DDBJ databases">
        <authorList>
            <person name="Girao M."/>
            <person name="Carvalho M.F."/>
        </authorList>
    </citation>
    <scope>NUCLEOTIDE SEQUENCE [LARGE SCALE GENOMIC DNA]</scope>
    <source>
        <strain evidence="1 2">CT-R113</strain>
    </source>
</reference>
<keyword evidence="2" id="KW-1185">Reference proteome</keyword>
<keyword evidence="1" id="KW-0378">Hydrolase</keyword>
<dbReference type="PANTHER" id="PTHR43857">
    <property type="entry name" value="BLR7761 PROTEIN"/>
    <property type="match status" value="1"/>
</dbReference>
<dbReference type="EMBL" id="JAUZMY010000010">
    <property type="protein sequence ID" value="MEE2037983.1"/>
    <property type="molecule type" value="Genomic_DNA"/>
</dbReference>
<evidence type="ECO:0000313" key="2">
    <source>
        <dbReference type="Proteomes" id="UP001356095"/>
    </source>
</evidence>
<evidence type="ECO:0000313" key="1">
    <source>
        <dbReference type="EMBL" id="MEE2037983.1"/>
    </source>
</evidence>
<organism evidence="1 2">
    <name type="scientific">Nocardiopsis codii</name>
    <dbReference type="NCBI Taxonomy" id="3065942"/>
    <lineage>
        <taxon>Bacteria</taxon>
        <taxon>Bacillati</taxon>
        <taxon>Actinomycetota</taxon>
        <taxon>Actinomycetes</taxon>
        <taxon>Streptosporangiales</taxon>
        <taxon>Nocardiopsidaceae</taxon>
        <taxon>Nocardiopsis</taxon>
    </lineage>
</organism>
<gene>
    <name evidence="1" type="ORF">Q8791_12230</name>
</gene>
<dbReference type="Proteomes" id="UP001356095">
    <property type="component" value="Unassembled WGS sequence"/>
</dbReference>
<protein>
    <submittedName>
        <fullName evidence="1">RidA family protein</fullName>
        <ecNumber evidence="1">3.5.-.-</ecNumber>
    </submittedName>
</protein>
<dbReference type="InterPro" id="IPR035959">
    <property type="entry name" value="RutC-like_sf"/>
</dbReference>
<name>A0ABU7K6X1_9ACTN</name>
<proteinExistence type="predicted"/>
<dbReference type="InterPro" id="IPR006175">
    <property type="entry name" value="YjgF/YER057c/UK114"/>
</dbReference>
<dbReference type="SUPFAM" id="SSF55298">
    <property type="entry name" value="YjgF-like"/>
    <property type="match status" value="1"/>
</dbReference>
<comment type="caution">
    <text evidence="1">The sequence shown here is derived from an EMBL/GenBank/DDBJ whole genome shotgun (WGS) entry which is preliminary data.</text>
</comment>
<dbReference type="CDD" id="cd00448">
    <property type="entry name" value="YjgF_YER057c_UK114_family"/>
    <property type="match status" value="1"/>
</dbReference>